<keyword evidence="7" id="KW-0853">WD repeat</keyword>
<dbReference type="SMART" id="SM00320">
    <property type="entry name" value="WD40"/>
    <property type="match status" value="7"/>
</dbReference>
<evidence type="ECO:0000256" key="3">
    <source>
        <dbReference type="ARBA" id="ARBA00022679"/>
    </source>
</evidence>
<dbReference type="InterPro" id="IPR000719">
    <property type="entry name" value="Prot_kinase_dom"/>
</dbReference>
<feature type="region of interest" description="Disordered" evidence="9">
    <location>
        <begin position="352"/>
        <end position="401"/>
    </location>
</feature>
<evidence type="ECO:0000256" key="1">
    <source>
        <dbReference type="ARBA" id="ARBA00012513"/>
    </source>
</evidence>
<dbReference type="Gene3D" id="1.10.510.10">
    <property type="entry name" value="Transferase(Phosphotransferase) domain 1"/>
    <property type="match status" value="1"/>
</dbReference>
<dbReference type="PROSITE" id="PS00107">
    <property type="entry name" value="PROTEIN_KINASE_ATP"/>
    <property type="match status" value="1"/>
</dbReference>
<dbReference type="GO" id="GO:0004674">
    <property type="term" value="F:protein serine/threonine kinase activity"/>
    <property type="evidence" value="ECO:0007669"/>
    <property type="project" value="UniProtKB-KW"/>
</dbReference>
<dbReference type="InterPro" id="IPR011047">
    <property type="entry name" value="Quinoprotein_ADH-like_sf"/>
</dbReference>
<reference evidence="11 12" key="1">
    <citation type="submission" date="2018-05" db="EMBL/GenBank/DDBJ databases">
        <title>Evolution of GPA BGCs.</title>
        <authorList>
            <person name="Waglechner N."/>
            <person name="Wright G.D."/>
        </authorList>
    </citation>
    <scope>NUCLEOTIDE SEQUENCE [LARGE SCALE GENOMIC DNA]</scope>
    <source>
        <strain evidence="11 12">A82846</strain>
    </source>
</reference>
<dbReference type="InterPro" id="IPR001680">
    <property type="entry name" value="WD40_rpt"/>
</dbReference>
<dbReference type="PROSITE" id="PS50294">
    <property type="entry name" value="WD_REPEATS_REGION"/>
    <property type="match status" value="1"/>
</dbReference>
<dbReference type="PROSITE" id="PS50082">
    <property type="entry name" value="WD_REPEATS_2"/>
    <property type="match status" value="3"/>
</dbReference>
<dbReference type="Gene3D" id="2.130.10.10">
    <property type="entry name" value="YVTN repeat-like/Quinoprotein amine dehydrogenase"/>
    <property type="match status" value="2"/>
</dbReference>
<dbReference type="Pfam" id="PF00069">
    <property type="entry name" value="Pkinase"/>
    <property type="match status" value="1"/>
</dbReference>
<feature type="repeat" description="WD" evidence="7">
    <location>
        <begin position="673"/>
        <end position="710"/>
    </location>
</feature>
<evidence type="ECO:0000256" key="5">
    <source>
        <dbReference type="ARBA" id="ARBA00022777"/>
    </source>
</evidence>
<dbReference type="PROSITE" id="PS00108">
    <property type="entry name" value="PROTEIN_KINASE_ST"/>
    <property type="match status" value="1"/>
</dbReference>
<keyword evidence="2" id="KW-0723">Serine/threonine-protein kinase</keyword>
<dbReference type="CDD" id="cd14014">
    <property type="entry name" value="STKc_PknB_like"/>
    <property type="match status" value="1"/>
</dbReference>
<feature type="compositionally biased region" description="Polar residues" evidence="9">
    <location>
        <begin position="356"/>
        <end position="367"/>
    </location>
</feature>
<dbReference type="InterPro" id="IPR008271">
    <property type="entry name" value="Ser/Thr_kinase_AS"/>
</dbReference>
<evidence type="ECO:0000256" key="7">
    <source>
        <dbReference type="PROSITE-ProRule" id="PRU00221"/>
    </source>
</evidence>
<proteinExistence type="predicted"/>
<feature type="repeat" description="WD" evidence="7">
    <location>
        <begin position="408"/>
        <end position="430"/>
    </location>
</feature>
<dbReference type="SMART" id="SM00220">
    <property type="entry name" value="S_TKc"/>
    <property type="match status" value="1"/>
</dbReference>
<dbReference type="InterPro" id="IPR017441">
    <property type="entry name" value="Protein_kinase_ATP_BS"/>
</dbReference>
<dbReference type="EMBL" id="QHKI01000015">
    <property type="protein sequence ID" value="RSM84796.1"/>
    <property type="molecule type" value="Genomic_DNA"/>
</dbReference>
<dbReference type="Gene3D" id="3.30.200.20">
    <property type="entry name" value="Phosphorylase Kinase, domain 1"/>
    <property type="match status" value="1"/>
</dbReference>
<protein>
    <recommendedName>
        <fullName evidence="1">non-specific serine/threonine protein kinase</fullName>
        <ecNumber evidence="1">2.7.11.1</ecNumber>
    </recommendedName>
</protein>
<feature type="repeat" description="WD" evidence="7">
    <location>
        <begin position="638"/>
        <end position="672"/>
    </location>
</feature>
<evidence type="ECO:0000256" key="4">
    <source>
        <dbReference type="ARBA" id="ARBA00022741"/>
    </source>
</evidence>
<dbReference type="CDD" id="cd00200">
    <property type="entry name" value="WD40"/>
    <property type="match status" value="1"/>
</dbReference>
<dbReference type="SUPFAM" id="SSF56112">
    <property type="entry name" value="Protein kinase-like (PK-like)"/>
    <property type="match status" value="1"/>
</dbReference>
<evidence type="ECO:0000256" key="8">
    <source>
        <dbReference type="PROSITE-ProRule" id="PRU10141"/>
    </source>
</evidence>
<keyword evidence="4 8" id="KW-0547">Nucleotide-binding</keyword>
<comment type="caution">
    <text evidence="11">The sequence shown here is derived from an EMBL/GenBank/DDBJ whole genome shotgun (WGS) entry which is preliminary data.</text>
</comment>
<dbReference type="EC" id="2.7.11.1" evidence="1"/>
<evidence type="ECO:0000256" key="6">
    <source>
        <dbReference type="ARBA" id="ARBA00022840"/>
    </source>
</evidence>
<accession>A0A428Z9R9</accession>
<evidence type="ECO:0000256" key="2">
    <source>
        <dbReference type="ARBA" id="ARBA00022527"/>
    </source>
</evidence>
<dbReference type="Proteomes" id="UP000287547">
    <property type="component" value="Unassembled WGS sequence"/>
</dbReference>
<feature type="binding site" evidence="8">
    <location>
        <position position="77"/>
    </location>
    <ligand>
        <name>ATP</name>
        <dbReference type="ChEBI" id="CHEBI:30616"/>
    </ligand>
</feature>
<keyword evidence="5" id="KW-0418">Kinase</keyword>
<sequence>MIRPSGVSSGQVRRDGADIGEIGGWTVQPHLSCAPVTDGTGMLVAQRYRLVRVIGAGGMGRVWLGHDELIGREVAIKELLLPPGLDDGQRTMLCERAMREARAAGRLNHPGIVTVHDVVQHNGTPMIVMEFVRGGSLSDAVKAHGPLPVEQVARIGAAMLDALRVAHRAGIVHRDLKPANVLLAEDRVVITDFGIARLMGDVQLTTSGTIVGTPAYMAPEQGTGAPVTPASDLWSLGATLYAALEGRPPYDGPDFMATLSALLTRDPMPPVRSGRLTPLLNALLRKDPTERATPDQVAALLAGGDSDMATQRVHAAAVAPANRGTNRRTILLAGGAALVAIGASTAWILSGKDGETQNPGNTANSSGLPGEKRPAGQSTAEPSVEPSVEPSAETGPGKPVEITDHIKLTGHEEEITSVAFSPDGKLVASGDGGLHDEGPKALLWDAASGKLLATLIGPPGPGGGSVSAVAFSPDGKLLAGGGNHLNDSTRLWNVADRQLIGSLTDSGSIMKYLAFSPDGKTVAGVTHKGGAKLWDVATRQVKIGLPDHNGNRNLVFSPDGSLIAYAGKGRNEEARIVEAASGRTVRSIEDATGSDVSFSPDGKNLAVPDADGTNSVRVYDMATGESTAWFDKNDEIIIDSVAYSPDGKTIAAWGQGNTIQLWDVATRRIRAVLIGSAGNVNTVVFDSTGTRIASGGDDKTIRIWKLSPSK</sequence>
<dbReference type="OrthoDB" id="9762169at2"/>
<evidence type="ECO:0000313" key="11">
    <source>
        <dbReference type="EMBL" id="RSM84796.1"/>
    </source>
</evidence>
<feature type="domain" description="Protein kinase" evidence="10">
    <location>
        <begin position="48"/>
        <end position="301"/>
    </location>
</feature>
<gene>
    <name evidence="11" type="ORF">DMH04_20200</name>
</gene>
<organism evidence="11 12">
    <name type="scientific">Kibdelosporangium aridum</name>
    <dbReference type="NCBI Taxonomy" id="2030"/>
    <lineage>
        <taxon>Bacteria</taxon>
        <taxon>Bacillati</taxon>
        <taxon>Actinomycetota</taxon>
        <taxon>Actinomycetes</taxon>
        <taxon>Pseudonocardiales</taxon>
        <taxon>Pseudonocardiaceae</taxon>
        <taxon>Kibdelosporangium</taxon>
    </lineage>
</organism>
<dbReference type="GO" id="GO:0005524">
    <property type="term" value="F:ATP binding"/>
    <property type="evidence" value="ECO:0007669"/>
    <property type="project" value="UniProtKB-UniRule"/>
</dbReference>
<dbReference type="SUPFAM" id="SSF50998">
    <property type="entry name" value="Quinoprotein alcohol dehydrogenase-like"/>
    <property type="match status" value="1"/>
</dbReference>
<keyword evidence="3" id="KW-0808">Transferase</keyword>
<dbReference type="AlphaFoldDB" id="A0A428Z9R9"/>
<dbReference type="PANTHER" id="PTHR43289:SF6">
    <property type="entry name" value="SERINE_THREONINE-PROTEIN KINASE NEKL-3"/>
    <property type="match status" value="1"/>
</dbReference>
<dbReference type="InterPro" id="IPR015943">
    <property type="entry name" value="WD40/YVTN_repeat-like_dom_sf"/>
</dbReference>
<dbReference type="PROSITE" id="PS50011">
    <property type="entry name" value="PROTEIN_KINASE_DOM"/>
    <property type="match status" value="1"/>
</dbReference>
<dbReference type="InterPro" id="IPR011009">
    <property type="entry name" value="Kinase-like_dom_sf"/>
</dbReference>
<dbReference type="Pfam" id="PF00400">
    <property type="entry name" value="WD40"/>
    <property type="match status" value="4"/>
</dbReference>
<evidence type="ECO:0000313" key="12">
    <source>
        <dbReference type="Proteomes" id="UP000287547"/>
    </source>
</evidence>
<evidence type="ECO:0000256" key="9">
    <source>
        <dbReference type="SAM" id="MobiDB-lite"/>
    </source>
</evidence>
<name>A0A428Z9R9_KIBAR</name>
<dbReference type="PANTHER" id="PTHR43289">
    <property type="entry name" value="MITOGEN-ACTIVATED PROTEIN KINASE KINASE KINASE 20-RELATED"/>
    <property type="match status" value="1"/>
</dbReference>
<evidence type="ECO:0000259" key="10">
    <source>
        <dbReference type="PROSITE" id="PS50011"/>
    </source>
</evidence>
<keyword evidence="6 8" id="KW-0067">ATP-binding</keyword>